<feature type="domain" description="Transcriptional repressor PaaX-like C-terminal" evidence="2">
    <location>
        <begin position="189"/>
        <end position="283"/>
    </location>
</feature>
<evidence type="ECO:0000259" key="1">
    <source>
        <dbReference type="Pfam" id="PF07848"/>
    </source>
</evidence>
<dbReference type="PANTHER" id="PTHR30319:SF1">
    <property type="entry name" value="TRANSCRIPTIONAL REPRESSOR PAAX"/>
    <property type="match status" value="1"/>
</dbReference>
<comment type="caution">
    <text evidence="4">The sequence shown here is derived from an EMBL/GenBank/DDBJ whole genome shotgun (WGS) entry which is preliminary data.</text>
</comment>
<feature type="domain" description="Transcriptional repressor PaaX-like central Cas2-like" evidence="3">
    <location>
        <begin position="105"/>
        <end position="180"/>
    </location>
</feature>
<proteinExistence type="predicted"/>
<accession>A0A4Y4DRE4</accession>
<dbReference type="InterPro" id="IPR036388">
    <property type="entry name" value="WH-like_DNA-bd_sf"/>
</dbReference>
<reference evidence="4 5" key="1">
    <citation type="submission" date="2019-06" db="EMBL/GenBank/DDBJ databases">
        <title>Whole genome shotgun sequence of Glutamicibacter uratoxydans NBRC 15515.</title>
        <authorList>
            <person name="Hosoyama A."/>
            <person name="Uohara A."/>
            <person name="Ohji S."/>
            <person name="Ichikawa N."/>
        </authorList>
    </citation>
    <scope>NUCLEOTIDE SEQUENCE [LARGE SCALE GENOMIC DNA]</scope>
    <source>
        <strain evidence="4 5">NBRC 15515</strain>
    </source>
</reference>
<dbReference type="EMBL" id="BJNY01000002">
    <property type="protein sequence ID" value="GED05071.1"/>
    <property type="molecule type" value="Genomic_DNA"/>
</dbReference>
<dbReference type="AlphaFoldDB" id="A0A4Y4DRE4"/>
<evidence type="ECO:0000313" key="5">
    <source>
        <dbReference type="Proteomes" id="UP000316612"/>
    </source>
</evidence>
<dbReference type="InterPro" id="IPR048846">
    <property type="entry name" value="PaaX-like_central"/>
</dbReference>
<dbReference type="InterPro" id="IPR012906">
    <property type="entry name" value="PaaX-like_N"/>
</dbReference>
<dbReference type="GO" id="GO:0006351">
    <property type="term" value="P:DNA-templated transcription"/>
    <property type="evidence" value="ECO:0007669"/>
    <property type="project" value="InterPro"/>
</dbReference>
<dbReference type="PANTHER" id="PTHR30319">
    <property type="entry name" value="PHENYLACETIC ACID REGULATOR-RELATED TRANSCRIPTIONAL REPRESSOR"/>
    <property type="match status" value="1"/>
</dbReference>
<organism evidence="4 5">
    <name type="scientific">Glutamicibacter uratoxydans</name>
    <name type="common">Arthrobacter uratoxydans</name>
    <dbReference type="NCBI Taxonomy" id="43667"/>
    <lineage>
        <taxon>Bacteria</taxon>
        <taxon>Bacillati</taxon>
        <taxon>Actinomycetota</taxon>
        <taxon>Actinomycetes</taxon>
        <taxon>Micrococcales</taxon>
        <taxon>Micrococcaceae</taxon>
        <taxon>Glutamicibacter</taxon>
    </lineage>
</organism>
<sequence>MTTQSSTAVAVNEPSTPRHHQLIVTLFGLYARQHGGALPVATIIALMQDVGVESAGTRSSISRLKKRGVIDSVQVNGRSGYALSQSVLRNFAEGDERIFHPRRATAEERWLLATFTVPETQRNIRHKIRSALIGMGFGSVVPGLWIAPEHVKDAALAYFKRRELDGYFEFFVGEHIGSTDVKYNISSWWDLSTLEQMYSEFLRENEGRLETWKARLEADGGSAVEAQAFSEHLILLTQWRRLPYSDPGLPAEYLPEGWIALRAEEVFQQLHALLSPLAARHADRVIGADA</sequence>
<dbReference type="Gene3D" id="1.10.10.10">
    <property type="entry name" value="Winged helix-like DNA-binding domain superfamily/Winged helix DNA-binding domain"/>
    <property type="match status" value="1"/>
</dbReference>
<dbReference type="Pfam" id="PF08223">
    <property type="entry name" value="PaaX_C"/>
    <property type="match status" value="1"/>
</dbReference>
<dbReference type="RefSeq" id="WP_141361770.1">
    <property type="nucleotide sequence ID" value="NZ_BAAAJL010000003.1"/>
</dbReference>
<dbReference type="Proteomes" id="UP000316612">
    <property type="component" value="Unassembled WGS sequence"/>
</dbReference>
<evidence type="ECO:0000259" key="3">
    <source>
        <dbReference type="Pfam" id="PF20803"/>
    </source>
</evidence>
<evidence type="ECO:0000313" key="4">
    <source>
        <dbReference type="EMBL" id="GED05071.1"/>
    </source>
</evidence>
<protein>
    <submittedName>
        <fullName evidence="4">PaaX family transcriptional regulator</fullName>
    </submittedName>
</protein>
<dbReference type="InterPro" id="IPR011965">
    <property type="entry name" value="PaaX_trns_reg"/>
</dbReference>
<keyword evidence="5" id="KW-1185">Reference proteome</keyword>
<dbReference type="Pfam" id="PF20803">
    <property type="entry name" value="PaaX_M"/>
    <property type="match status" value="1"/>
</dbReference>
<name>A0A4Y4DRE4_GLUUR</name>
<gene>
    <name evidence="4" type="primary">paaX_1</name>
    <name evidence="4" type="ORF">AUR04nite_06030</name>
</gene>
<dbReference type="Pfam" id="PF07848">
    <property type="entry name" value="PaaX"/>
    <property type="match status" value="1"/>
</dbReference>
<feature type="domain" description="Transcriptional repressor PaaX-like N-terminal" evidence="1">
    <location>
        <begin position="22"/>
        <end position="86"/>
    </location>
</feature>
<dbReference type="Gene3D" id="1.20.58.1460">
    <property type="match status" value="1"/>
</dbReference>
<dbReference type="OrthoDB" id="2270427at2"/>
<dbReference type="PIRSF" id="PIRSF020623">
    <property type="entry name" value="PaaX"/>
    <property type="match status" value="1"/>
</dbReference>
<dbReference type="Gene3D" id="3.30.70.2650">
    <property type="match status" value="1"/>
</dbReference>
<dbReference type="InterPro" id="IPR013225">
    <property type="entry name" value="PaaX_C"/>
</dbReference>
<evidence type="ECO:0000259" key="2">
    <source>
        <dbReference type="Pfam" id="PF08223"/>
    </source>
</evidence>